<dbReference type="Proteomes" id="UP000199283">
    <property type="component" value="Unassembled WGS sequence"/>
</dbReference>
<reference evidence="1 2" key="1">
    <citation type="submission" date="2016-10" db="EMBL/GenBank/DDBJ databases">
        <authorList>
            <person name="de Groot N.N."/>
        </authorList>
    </citation>
    <scope>NUCLEOTIDE SEQUENCE [LARGE SCALE GENOMIC DNA]</scope>
    <source>
        <strain evidence="1 2">DSM 14858</strain>
    </source>
</reference>
<evidence type="ECO:0000313" key="2">
    <source>
        <dbReference type="Proteomes" id="UP000199283"/>
    </source>
</evidence>
<dbReference type="RefSeq" id="WP_092760540.1">
    <property type="nucleotide sequence ID" value="NZ_CAXBJT010000099.1"/>
</dbReference>
<dbReference type="EMBL" id="FNZQ01000001">
    <property type="protein sequence ID" value="SEK65202.1"/>
    <property type="molecule type" value="Genomic_DNA"/>
</dbReference>
<proteinExistence type="predicted"/>
<keyword evidence="2" id="KW-1185">Reference proteome</keyword>
<accession>A0A1H7ITF6</accession>
<name>A0A1H7ITF6_9RHOB</name>
<protein>
    <submittedName>
        <fullName evidence="1">Uncharacterized protein</fullName>
    </submittedName>
</protein>
<dbReference type="AlphaFoldDB" id="A0A1H7ITF6"/>
<dbReference type="OrthoDB" id="7658488at2"/>
<sequence>MSETDPFFLPADVREGLARARARDRRTTGGRLRVQVGDDWYPITAYDDSGFEVPLDVAPKLRGLVEIYDGPRLLRSVLIVAGGPSGDAMRYGFKRATAARTSAALDYERAGDAPAGYIAAP</sequence>
<organism evidence="1 2">
    <name type="scientific">Jannaschia helgolandensis</name>
    <dbReference type="NCBI Taxonomy" id="188906"/>
    <lineage>
        <taxon>Bacteria</taxon>
        <taxon>Pseudomonadati</taxon>
        <taxon>Pseudomonadota</taxon>
        <taxon>Alphaproteobacteria</taxon>
        <taxon>Rhodobacterales</taxon>
        <taxon>Roseobacteraceae</taxon>
        <taxon>Jannaschia</taxon>
    </lineage>
</organism>
<dbReference type="STRING" id="188906.SAMN04488526_1154"/>
<gene>
    <name evidence="1" type="ORF">SAMN04488526_1154</name>
</gene>
<evidence type="ECO:0000313" key="1">
    <source>
        <dbReference type="EMBL" id="SEK65202.1"/>
    </source>
</evidence>